<organism evidence="1 2">
    <name type="scientific">Cellulosilyticum lentocellum (strain ATCC 49066 / DSM 5427 / NCIMB 11756 / RHM5)</name>
    <name type="common">Clostridium lentocellum</name>
    <dbReference type="NCBI Taxonomy" id="642492"/>
    <lineage>
        <taxon>Bacteria</taxon>
        <taxon>Bacillati</taxon>
        <taxon>Bacillota</taxon>
        <taxon>Clostridia</taxon>
        <taxon>Lachnospirales</taxon>
        <taxon>Cellulosilyticaceae</taxon>
        <taxon>Cellulosilyticum</taxon>
    </lineage>
</organism>
<sequence length="230" mass="25272">MKYEILYERAFPIVKYQLSRGERIKAESDAMIGMSNTIDITGGTEGGIVRGLTRMLAGESFFFQYLTAVRGDGEVLFGHPLPGDIIDVELDGSYGLRVQKDGFLASTEGVEVSTKAQNLVRGMFSGEGFFILNVSGRGTVFLSSYGSIHAINLEPGEEYIVDNGHLVAWADYMQYNIEKASNNGWLRSIASGECLVCRFRGPGVVLIQTRNPKGFDGWLCKMGFTKASHN</sequence>
<evidence type="ECO:0000313" key="1">
    <source>
        <dbReference type="EMBL" id="ADZ81779.1"/>
    </source>
</evidence>
<protein>
    <recommendedName>
        <fullName evidence="3">TIGR00266 family protein</fullName>
    </recommendedName>
</protein>
<dbReference type="EMBL" id="CP002582">
    <property type="protein sequence ID" value="ADZ81779.1"/>
    <property type="molecule type" value="Genomic_DNA"/>
</dbReference>
<dbReference type="NCBIfam" id="TIGR00266">
    <property type="entry name" value="TIGR00266 family protein"/>
    <property type="match status" value="1"/>
</dbReference>
<dbReference type="STRING" id="642492.Clole_0017"/>
<accession>F2JSJ9</accession>
<dbReference type="Gene3D" id="3.60.160.10">
    <property type="entry name" value="Mitochondrial biogenesis AIM24"/>
    <property type="match status" value="1"/>
</dbReference>
<dbReference type="eggNOG" id="COG2013">
    <property type="taxonomic scope" value="Bacteria"/>
</dbReference>
<dbReference type="PANTHER" id="PTHR43657">
    <property type="entry name" value="TRYPTOPHAN RNA-BINDING ATTENUATOR PROTEIN-LIKE PROTEIN"/>
    <property type="match status" value="1"/>
</dbReference>
<gene>
    <name evidence="1" type="ordered locus">Clole_0017</name>
</gene>
<evidence type="ECO:0008006" key="3">
    <source>
        <dbReference type="Google" id="ProtNLM"/>
    </source>
</evidence>
<dbReference type="Pfam" id="PF01987">
    <property type="entry name" value="AIM24"/>
    <property type="match status" value="1"/>
</dbReference>
<dbReference type="InterPro" id="IPR016031">
    <property type="entry name" value="Trp_RNA-bd_attenuator-like_dom"/>
</dbReference>
<evidence type="ECO:0000313" key="2">
    <source>
        <dbReference type="Proteomes" id="UP000008467"/>
    </source>
</evidence>
<dbReference type="AlphaFoldDB" id="F2JSJ9"/>
<proteinExistence type="predicted"/>
<dbReference type="Proteomes" id="UP000008467">
    <property type="component" value="Chromosome"/>
</dbReference>
<dbReference type="SUPFAM" id="SSF51219">
    <property type="entry name" value="TRAP-like"/>
    <property type="match status" value="1"/>
</dbReference>
<name>F2JSJ9_CELLD</name>
<keyword evidence="2" id="KW-1185">Reference proteome</keyword>
<dbReference type="PANTHER" id="PTHR43657:SF1">
    <property type="entry name" value="ALTERED INHERITANCE OF MITOCHONDRIA PROTEIN 24, MITOCHONDRIAL"/>
    <property type="match status" value="1"/>
</dbReference>
<dbReference type="HOGENOM" id="CLU_040551_4_1_9"/>
<dbReference type="RefSeq" id="WP_013655080.1">
    <property type="nucleotide sequence ID" value="NC_015275.1"/>
</dbReference>
<dbReference type="InterPro" id="IPR036983">
    <property type="entry name" value="AIM24_sf"/>
</dbReference>
<dbReference type="KEGG" id="cle:Clole_0017"/>
<reference evidence="1 2" key="1">
    <citation type="journal article" date="2011" name="J. Bacteriol.">
        <title>Complete genome sequence of the cellulose-degrading bacterium Cellulosilyticum lentocellum.</title>
        <authorList>
            <consortium name="US DOE Joint Genome Institute"/>
            <person name="Miller D.A."/>
            <person name="Suen G."/>
            <person name="Bruce D."/>
            <person name="Copeland A."/>
            <person name="Cheng J.F."/>
            <person name="Detter C."/>
            <person name="Goodwin L.A."/>
            <person name="Han C.S."/>
            <person name="Hauser L.J."/>
            <person name="Land M.L."/>
            <person name="Lapidus A."/>
            <person name="Lucas S."/>
            <person name="Meincke L."/>
            <person name="Pitluck S."/>
            <person name="Tapia R."/>
            <person name="Teshima H."/>
            <person name="Woyke T."/>
            <person name="Fox B.G."/>
            <person name="Angert E.R."/>
            <person name="Currie C.R."/>
        </authorList>
    </citation>
    <scope>NUCLEOTIDE SEQUENCE [LARGE SCALE GENOMIC DNA]</scope>
    <source>
        <strain evidence="2">ATCC 49066 / DSM 5427 / NCIMB 11756 / RHM5</strain>
    </source>
</reference>
<dbReference type="InterPro" id="IPR002838">
    <property type="entry name" value="AIM24"/>
</dbReference>